<gene>
    <name evidence="4" type="ORF">QYM36_010537</name>
</gene>
<comment type="caution">
    <text evidence="4">The sequence shown here is derived from an EMBL/GenBank/DDBJ whole genome shotgun (WGS) entry which is preliminary data.</text>
</comment>
<evidence type="ECO:0008006" key="6">
    <source>
        <dbReference type="Google" id="ProtNLM"/>
    </source>
</evidence>
<sequence>MPHLVRHLEEDLITRCCVPSGCLHNIVQGGDTISLDDLENTVKVICNNEQCDFGQYMHNDCFMSWEASVLTFLKSCGRARSWSEKQRLQNLWTKKGYDLAYKACGCQCSRGHIRKDLNWNPPKSDDAAKKKKKQQKAAVAPPSMAKKNEILAAVRNRANSLSSTGSTGSSASSGSGDSPNLDSTSPNNSFTTSFRRPSKGKSDFGGIEKSRNLSGGLFVRRPDFSSFNVLPKHKINSYHIKLEDETNHSNDETRNFILTSLAANKMSHVHCLLCATSLTVYDRFPLVDGTFFLSPRQHTKSCIKVNYEGKDEFLGALCMACLEGWTARLKCRWCSVPWDGSMLLLGTMYAYDVFAAAPCCYERLKTVFQVNSILRTANVLMDTDFDILSEIRDNFKNCERASERPPK</sequence>
<feature type="domain" description="Headcase middle" evidence="3">
    <location>
        <begin position="212"/>
        <end position="376"/>
    </location>
</feature>
<feature type="domain" description="Headcase N-terminal" evidence="2">
    <location>
        <begin position="15"/>
        <end position="119"/>
    </location>
</feature>
<evidence type="ECO:0000256" key="1">
    <source>
        <dbReference type="SAM" id="MobiDB-lite"/>
    </source>
</evidence>
<feature type="region of interest" description="Disordered" evidence="1">
    <location>
        <begin position="117"/>
        <end position="207"/>
    </location>
</feature>
<reference evidence="4" key="1">
    <citation type="submission" date="2023-07" db="EMBL/GenBank/DDBJ databases">
        <title>Chromosome-level genome assembly of Artemia franciscana.</title>
        <authorList>
            <person name="Jo E."/>
        </authorList>
    </citation>
    <scope>NUCLEOTIDE SEQUENCE</scope>
    <source>
        <tissue evidence="4">Whole body</tissue>
    </source>
</reference>
<organism evidence="4 5">
    <name type="scientific">Artemia franciscana</name>
    <name type="common">Brine shrimp</name>
    <name type="synonym">Artemia sanfranciscana</name>
    <dbReference type="NCBI Taxonomy" id="6661"/>
    <lineage>
        <taxon>Eukaryota</taxon>
        <taxon>Metazoa</taxon>
        <taxon>Ecdysozoa</taxon>
        <taxon>Arthropoda</taxon>
        <taxon>Crustacea</taxon>
        <taxon>Branchiopoda</taxon>
        <taxon>Anostraca</taxon>
        <taxon>Artemiidae</taxon>
        <taxon>Artemia</taxon>
    </lineage>
</organism>
<evidence type="ECO:0000313" key="4">
    <source>
        <dbReference type="EMBL" id="KAK2716003.1"/>
    </source>
</evidence>
<accession>A0AA88HRZ0</accession>
<dbReference type="PANTHER" id="PTHR13425:SF3">
    <property type="entry name" value="HEADCASE PROTEIN HOMOLOG"/>
    <property type="match status" value="1"/>
</dbReference>
<dbReference type="PANTHER" id="PTHR13425">
    <property type="entry name" value="HEADCASE PROTEIN"/>
    <property type="match status" value="1"/>
</dbReference>
<proteinExistence type="predicted"/>
<dbReference type="Pfam" id="PF16002">
    <property type="entry name" value="Headcase"/>
    <property type="match status" value="1"/>
</dbReference>
<dbReference type="InterPro" id="IPR031947">
    <property type="entry name" value="Headcase_mid"/>
</dbReference>
<dbReference type="AlphaFoldDB" id="A0AA88HRZ0"/>
<dbReference type="Pfam" id="PF15353">
    <property type="entry name" value="HECA_N"/>
    <property type="match status" value="1"/>
</dbReference>
<dbReference type="InterPro" id="IPR026066">
    <property type="entry name" value="Headcase"/>
</dbReference>
<evidence type="ECO:0000259" key="3">
    <source>
        <dbReference type="Pfam" id="PF16002"/>
    </source>
</evidence>
<protein>
    <recommendedName>
        <fullName evidence="6">Headcase middle domain-containing protein</fullName>
    </recommendedName>
</protein>
<name>A0AA88HRZ0_ARTSF</name>
<dbReference type="Proteomes" id="UP001187531">
    <property type="component" value="Unassembled WGS sequence"/>
</dbReference>
<keyword evidence="5" id="KW-1185">Reference proteome</keyword>
<evidence type="ECO:0000313" key="5">
    <source>
        <dbReference type="Proteomes" id="UP001187531"/>
    </source>
</evidence>
<dbReference type="EMBL" id="JAVRJZ010000012">
    <property type="protein sequence ID" value="KAK2716003.1"/>
    <property type="molecule type" value="Genomic_DNA"/>
</dbReference>
<feature type="compositionally biased region" description="Low complexity" evidence="1">
    <location>
        <begin position="160"/>
        <end position="194"/>
    </location>
</feature>
<dbReference type="InterPro" id="IPR054537">
    <property type="entry name" value="HECA_N"/>
</dbReference>
<evidence type="ECO:0000259" key="2">
    <source>
        <dbReference type="Pfam" id="PF15353"/>
    </source>
</evidence>